<protein>
    <submittedName>
        <fullName evidence="1">Uncharacterized protein</fullName>
    </submittedName>
</protein>
<dbReference type="Proteomes" id="UP000249204">
    <property type="component" value="Unassembled WGS sequence"/>
</dbReference>
<dbReference type="RefSeq" id="WP_111268526.1">
    <property type="nucleotide sequence ID" value="NZ_QKWW01000006.1"/>
</dbReference>
<organism evidence="1 2">
    <name type="scientific">Paenibacillus silvae</name>
    <dbReference type="NCBI Taxonomy" id="1325358"/>
    <lineage>
        <taxon>Bacteria</taxon>
        <taxon>Bacillati</taxon>
        <taxon>Bacillota</taxon>
        <taxon>Bacilli</taxon>
        <taxon>Bacillales</taxon>
        <taxon>Paenibacillaceae</taxon>
        <taxon>Paenibacillus</taxon>
    </lineage>
</organism>
<evidence type="ECO:0000313" key="1">
    <source>
        <dbReference type="EMBL" id="PZT57374.1"/>
    </source>
</evidence>
<evidence type="ECO:0000313" key="2">
    <source>
        <dbReference type="Proteomes" id="UP000249204"/>
    </source>
</evidence>
<dbReference type="AlphaFoldDB" id="A0A2W6NNF2"/>
<name>A0A2W6NNF2_9BACL</name>
<reference evidence="1 2" key="1">
    <citation type="submission" date="2018-06" db="EMBL/GenBank/DDBJ databases">
        <title>Isolation of heavy metals resistant Paenibacillus silvae NC2 from Gold-Copper mine in ZiJin, China.</title>
        <authorList>
            <person name="Xu J."/>
            <person name="Mazhar H.S."/>
            <person name="Rensing C."/>
        </authorList>
    </citation>
    <scope>NUCLEOTIDE SEQUENCE [LARGE SCALE GENOMIC DNA]</scope>
    <source>
        <strain evidence="1 2">NC2</strain>
    </source>
</reference>
<accession>A0A2W6NNF2</accession>
<dbReference type="EMBL" id="QKWW01000006">
    <property type="protein sequence ID" value="PZT57374.1"/>
    <property type="molecule type" value="Genomic_DNA"/>
</dbReference>
<sequence>MNSMEFESRKGNLRAYFLSDKFKENEFGDKIYYKGKRNLKELKYILDLVFGDAYEIISEAYIQNNLRDKIGGSITCKVYVDADHNGFNQGKAGDDAYVRFNLTENAYYVEQAQTIEGLSYKW</sequence>
<comment type="caution">
    <text evidence="1">The sequence shown here is derived from an EMBL/GenBank/DDBJ whole genome shotgun (WGS) entry which is preliminary data.</text>
</comment>
<gene>
    <name evidence="1" type="ORF">DN757_01580</name>
</gene>
<proteinExistence type="predicted"/>